<protein>
    <submittedName>
        <fullName evidence="2">Uncharacterized protein</fullName>
    </submittedName>
</protein>
<evidence type="ECO:0000313" key="2">
    <source>
        <dbReference type="EMBL" id="CAF9933741.1"/>
    </source>
</evidence>
<comment type="caution">
    <text evidence="2">The sequence shown here is derived from an EMBL/GenBank/DDBJ whole genome shotgun (WGS) entry which is preliminary data.</text>
</comment>
<dbReference type="OrthoDB" id="5409271at2759"/>
<reference evidence="2" key="1">
    <citation type="submission" date="2021-03" db="EMBL/GenBank/DDBJ databases">
        <authorList>
            <person name="Tagirdzhanova G."/>
        </authorList>
    </citation>
    <scope>NUCLEOTIDE SEQUENCE</scope>
</reference>
<keyword evidence="3" id="KW-1185">Reference proteome</keyword>
<accession>A0A8H3G666</accession>
<feature type="region of interest" description="Disordered" evidence="1">
    <location>
        <begin position="137"/>
        <end position="178"/>
    </location>
</feature>
<dbReference type="Proteomes" id="UP000664203">
    <property type="component" value="Unassembled WGS sequence"/>
</dbReference>
<sequence>MAVPPTNPYNTPPTLTPAQTRALLHTLLTTNLNAPRPNSTNPSAPTIKLVRQQPVQQQTITIDASTRIMGHCNNVALASPSPAEQAVKMDEVLRGALQLAGPGEEKTKARALVNLSVNIQAGVSIMGSKNVVVLNGKRDVSKDSTKDDEPSAAGRKRRAESEPADMPKTMGKKVRVDV</sequence>
<dbReference type="EMBL" id="CAJPDR010000360">
    <property type="protein sequence ID" value="CAF9933741.1"/>
    <property type="molecule type" value="Genomic_DNA"/>
</dbReference>
<dbReference type="AlphaFoldDB" id="A0A8H3G666"/>
<evidence type="ECO:0000313" key="3">
    <source>
        <dbReference type="Proteomes" id="UP000664203"/>
    </source>
</evidence>
<gene>
    <name evidence="2" type="ORF">ALECFALPRED_005740</name>
</gene>
<organism evidence="2 3">
    <name type="scientific">Alectoria fallacina</name>
    <dbReference type="NCBI Taxonomy" id="1903189"/>
    <lineage>
        <taxon>Eukaryota</taxon>
        <taxon>Fungi</taxon>
        <taxon>Dikarya</taxon>
        <taxon>Ascomycota</taxon>
        <taxon>Pezizomycotina</taxon>
        <taxon>Lecanoromycetes</taxon>
        <taxon>OSLEUM clade</taxon>
        <taxon>Lecanoromycetidae</taxon>
        <taxon>Lecanorales</taxon>
        <taxon>Lecanorineae</taxon>
        <taxon>Parmeliaceae</taxon>
        <taxon>Alectoria</taxon>
    </lineage>
</organism>
<evidence type="ECO:0000256" key="1">
    <source>
        <dbReference type="SAM" id="MobiDB-lite"/>
    </source>
</evidence>
<feature type="compositionally biased region" description="Basic and acidic residues" evidence="1">
    <location>
        <begin position="137"/>
        <end position="149"/>
    </location>
</feature>
<name>A0A8H3G666_9LECA</name>
<proteinExistence type="predicted"/>